<reference evidence="1 2" key="1">
    <citation type="submission" date="2017-03" db="EMBL/GenBank/DDBJ databases">
        <title>Complete genome sequence of Paenibacillus Kribbensis producing bioflocculants.</title>
        <authorList>
            <person name="Lee H.-G."/>
            <person name="Oh H.-M."/>
        </authorList>
    </citation>
    <scope>NUCLEOTIDE SEQUENCE [LARGE SCALE GENOMIC DNA]</scope>
    <source>
        <strain evidence="1 2">AM49</strain>
    </source>
</reference>
<dbReference type="InterPro" id="IPR018540">
    <property type="entry name" value="Spo0E-like"/>
</dbReference>
<gene>
    <name evidence="1" type="ORF">B4V02_00955</name>
</gene>
<evidence type="ECO:0000313" key="2">
    <source>
        <dbReference type="Proteomes" id="UP000214666"/>
    </source>
</evidence>
<dbReference type="GO" id="GO:0043937">
    <property type="term" value="P:regulation of sporulation"/>
    <property type="evidence" value="ECO:0007669"/>
    <property type="project" value="InterPro"/>
</dbReference>
<dbReference type="EMBL" id="CP020028">
    <property type="protein sequence ID" value="ASR45374.1"/>
    <property type="molecule type" value="Genomic_DNA"/>
</dbReference>
<dbReference type="RefSeq" id="WP_094153439.1">
    <property type="nucleotide sequence ID" value="NZ_CP020028.1"/>
</dbReference>
<sequence>MNNDENLTLNQQIESARQRLHDLYKQYGFGHACVLEQAMLLNELINQYNRMYQNKHHFVQSETSEITPSLCKNIPLPNPT</sequence>
<name>A0A222WH11_9BACL</name>
<dbReference type="Proteomes" id="UP000214666">
    <property type="component" value="Chromosome"/>
</dbReference>
<proteinExistence type="predicted"/>
<keyword evidence="2" id="KW-1185">Reference proteome</keyword>
<dbReference type="SUPFAM" id="SSF140500">
    <property type="entry name" value="BAS1536-like"/>
    <property type="match status" value="1"/>
</dbReference>
<protein>
    <submittedName>
        <fullName evidence="1">Aspartyl-phosphate phosphatase Spo0E family protein</fullName>
    </submittedName>
</protein>
<dbReference type="OrthoDB" id="2653481at2"/>
<dbReference type="InterPro" id="IPR036638">
    <property type="entry name" value="HLH_DNA-bd_sf"/>
</dbReference>
<dbReference type="AlphaFoldDB" id="A0A222WH11"/>
<dbReference type="InterPro" id="IPR037208">
    <property type="entry name" value="Spo0E-like_sf"/>
</dbReference>
<organism evidence="1 2">
    <name type="scientific">Paenibacillus kribbensis</name>
    <dbReference type="NCBI Taxonomy" id="172713"/>
    <lineage>
        <taxon>Bacteria</taxon>
        <taxon>Bacillati</taxon>
        <taxon>Bacillota</taxon>
        <taxon>Bacilli</taxon>
        <taxon>Bacillales</taxon>
        <taxon>Paenibacillaceae</taxon>
        <taxon>Paenibacillus</taxon>
    </lineage>
</organism>
<evidence type="ECO:0000313" key="1">
    <source>
        <dbReference type="EMBL" id="ASR45374.1"/>
    </source>
</evidence>
<dbReference type="Gene3D" id="4.10.280.10">
    <property type="entry name" value="Helix-loop-helix DNA-binding domain"/>
    <property type="match status" value="1"/>
</dbReference>
<dbReference type="GO" id="GO:0046983">
    <property type="term" value="F:protein dimerization activity"/>
    <property type="evidence" value="ECO:0007669"/>
    <property type="project" value="InterPro"/>
</dbReference>
<dbReference type="Pfam" id="PF09388">
    <property type="entry name" value="SpoOE-like"/>
    <property type="match status" value="1"/>
</dbReference>
<accession>A0A222WH11</accession>
<dbReference type="KEGG" id="pkb:B4V02_00955"/>